<proteinExistence type="predicted"/>
<evidence type="ECO:0000313" key="2">
    <source>
        <dbReference type="EnsemblPlants" id="Solyc04g045640.1.1.1"/>
    </source>
</evidence>
<feature type="transmembrane region" description="Helical" evidence="1">
    <location>
        <begin position="12"/>
        <end position="35"/>
    </location>
</feature>
<keyword evidence="1" id="KW-0812">Transmembrane</keyword>
<dbReference type="InParanoid" id="A0A3Q7G419"/>
<name>A0A3Q7G419_SOLLC</name>
<evidence type="ECO:0000256" key="1">
    <source>
        <dbReference type="SAM" id="Phobius"/>
    </source>
</evidence>
<accession>A0A3Q7G419</accession>
<sequence length="58" mass="6969">MTRHLCLIYLKFTISLSFFSFSLYFSLTISIFNYLPPFLKPKHIIAILHPYLNHCLKY</sequence>
<reference evidence="2" key="1">
    <citation type="journal article" date="2012" name="Nature">
        <title>The tomato genome sequence provides insights into fleshy fruit evolution.</title>
        <authorList>
            <consortium name="Tomato Genome Consortium"/>
        </authorList>
    </citation>
    <scope>NUCLEOTIDE SEQUENCE [LARGE SCALE GENOMIC DNA]</scope>
    <source>
        <strain evidence="2">cv. Heinz 1706</strain>
    </source>
</reference>
<dbReference type="AlphaFoldDB" id="A0A3Q7G419"/>
<dbReference type="EnsemblPlants" id="Solyc04g045640.1.1">
    <property type="protein sequence ID" value="Solyc04g045640.1.1.1"/>
    <property type="gene ID" value="Solyc04g045640.1"/>
</dbReference>
<keyword evidence="1" id="KW-0472">Membrane</keyword>
<dbReference type="Gramene" id="Solyc04g045640.1.1">
    <property type="protein sequence ID" value="Solyc04g045640.1.1.1"/>
    <property type="gene ID" value="Solyc04g045640.1"/>
</dbReference>
<dbReference type="PaxDb" id="4081-Solyc04g045640.1.1"/>
<reference evidence="2" key="2">
    <citation type="submission" date="2019-01" db="UniProtKB">
        <authorList>
            <consortium name="EnsemblPlants"/>
        </authorList>
    </citation>
    <scope>IDENTIFICATION</scope>
    <source>
        <strain evidence="2">cv. Heinz 1706</strain>
    </source>
</reference>
<organism evidence="2">
    <name type="scientific">Solanum lycopersicum</name>
    <name type="common">Tomato</name>
    <name type="synonym">Lycopersicon esculentum</name>
    <dbReference type="NCBI Taxonomy" id="4081"/>
    <lineage>
        <taxon>Eukaryota</taxon>
        <taxon>Viridiplantae</taxon>
        <taxon>Streptophyta</taxon>
        <taxon>Embryophyta</taxon>
        <taxon>Tracheophyta</taxon>
        <taxon>Spermatophyta</taxon>
        <taxon>Magnoliopsida</taxon>
        <taxon>eudicotyledons</taxon>
        <taxon>Gunneridae</taxon>
        <taxon>Pentapetalae</taxon>
        <taxon>asterids</taxon>
        <taxon>lamiids</taxon>
        <taxon>Solanales</taxon>
        <taxon>Solanaceae</taxon>
        <taxon>Solanoideae</taxon>
        <taxon>Solaneae</taxon>
        <taxon>Solanum</taxon>
        <taxon>Solanum subgen. Lycopersicon</taxon>
    </lineage>
</organism>
<protein>
    <submittedName>
        <fullName evidence="2">Uncharacterized protein</fullName>
    </submittedName>
</protein>
<dbReference type="Proteomes" id="UP000004994">
    <property type="component" value="Chromosome 4"/>
</dbReference>
<keyword evidence="3" id="KW-1185">Reference proteome</keyword>
<keyword evidence="1" id="KW-1133">Transmembrane helix</keyword>
<evidence type="ECO:0000313" key="3">
    <source>
        <dbReference type="Proteomes" id="UP000004994"/>
    </source>
</evidence>